<dbReference type="PROSITE" id="PS50893">
    <property type="entry name" value="ABC_TRANSPORTER_2"/>
    <property type="match status" value="1"/>
</dbReference>
<organism evidence="6 7">
    <name type="scientific">Marinobacterium rhizophilum</name>
    <dbReference type="NCBI Taxonomy" id="420402"/>
    <lineage>
        <taxon>Bacteria</taxon>
        <taxon>Pseudomonadati</taxon>
        <taxon>Pseudomonadota</taxon>
        <taxon>Gammaproteobacteria</taxon>
        <taxon>Oceanospirillales</taxon>
        <taxon>Oceanospirillaceae</taxon>
        <taxon>Marinobacterium</taxon>
    </lineage>
</organism>
<keyword evidence="3" id="KW-0547">Nucleotide-binding</keyword>
<evidence type="ECO:0000256" key="4">
    <source>
        <dbReference type="ARBA" id="ARBA00022840"/>
    </source>
</evidence>
<feature type="domain" description="ABC transporter" evidence="5">
    <location>
        <begin position="12"/>
        <end position="231"/>
    </location>
</feature>
<gene>
    <name evidence="6" type="ORF">KDW95_17100</name>
</gene>
<comment type="similarity">
    <text evidence="1">Belongs to the ABC transporter superfamily.</text>
</comment>
<protein>
    <submittedName>
        <fullName evidence="6">ABC transporter ATP-binding protein</fullName>
    </submittedName>
</protein>
<reference evidence="6" key="1">
    <citation type="submission" date="2021-04" db="EMBL/GenBank/DDBJ databases">
        <title>Oceanospirillales bacteria with DddD are important DMSP degraders in coastal seawater.</title>
        <authorList>
            <person name="Liu J."/>
        </authorList>
    </citation>
    <scope>NUCLEOTIDE SEQUENCE</scope>
    <source>
        <strain evidence="6">D13-1</strain>
    </source>
</reference>
<dbReference type="CDD" id="cd03255">
    <property type="entry name" value="ABC_MJ0796_LolCDE_FtsE"/>
    <property type="match status" value="1"/>
</dbReference>
<dbReference type="Proteomes" id="UP001058461">
    <property type="component" value="Chromosome"/>
</dbReference>
<evidence type="ECO:0000259" key="5">
    <source>
        <dbReference type="PROSITE" id="PS50893"/>
    </source>
</evidence>
<dbReference type="InterPro" id="IPR015854">
    <property type="entry name" value="ABC_transpr_LolD-like"/>
</dbReference>
<dbReference type="Gene3D" id="3.40.50.300">
    <property type="entry name" value="P-loop containing nucleotide triphosphate hydrolases"/>
    <property type="match status" value="1"/>
</dbReference>
<evidence type="ECO:0000313" key="6">
    <source>
        <dbReference type="EMBL" id="UTW10978.1"/>
    </source>
</evidence>
<dbReference type="PROSITE" id="PS00211">
    <property type="entry name" value="ABC_TRANSPORTER_1"/>
    <property type="match status" value="1"/>
</dbReference>
<dbReference type="PANTHER" id="PTHR24220">
    <property type="entry name" value="IMPORT ATP-BINDING PROTEIN"/>
    <property type="match status" value="1"/>
</dbReference>
<keyword evidence="7" id="KW-1185">Reference proteome</keyword>
<dbReference type="RefSeq" id="WP_255853033.1">
    <property type="nucleotide sequence ID" value="NZ_CP073347.1"/>
</dbReference>
<dbReference type="InterPro" id="IPR003593">
    <property type="entry name" value="AAA+_ATPase"/>
</dbReference>
<dbReference type="InterPro" id="IPR017911">
    <property type="entry name" value="MacB-like_ATP-bd"/>
</dbReference>
<evidence type="ECO:0000256" key="2">
    <source>
        <dbReference type="ARBA" id="ARBA00022448"/>
    </source>
</evidence>
<dbReference type="Pfam" id="PF00005">
    <property type="entry name" value="ABC_tran"/>
    <property type="match status" value="1"/>
</dbReference>
<evidence type="ECO:0000256" key="1">
    <source>
        <dbReference type="ARBA" id="ARBA00005417"/>
    </source>
</evidence>
<dbReference type="InterPro" id="IPR017871">
    <property type="entry name" value="ABC_transporter-like_CS"/>
</dbReference>
<keyword evidence="4 6" id="KW-0067">ATP-binding</keyword>
<proteinExistence type="inferred from homology"/>
<name>A0ABY5HF46_9GAMM</name>
<dbReference type="SUPFAM" id="SSF52540">
    <property type="entry name" value="P-loop containing nucleoside triphosphate hydrolases"/>
    <property type="match status" value="1"/>
</dbReference>
<dbReference type="PANTHER" id="PTHR24220:SF689">
    <property type="entry name" value="LIPOPROTEIN-RELEASING SYSTEM ATP-BINDING PROTEIN LOLD"/>
    <property type="match status" value="1"/>
</dbReference>
<dbReference type="EMBL" id="CP073347">
    <property type="protein sequence ID" value="UTW10978.1"/>
    <property type="molecule type" value="Genomic_DNA"/>
</dbReference>
<keyword evidence="2" id="KW-0813">Transport</keyword>
<accession>A0ABY5HF46</accession>
<sequence>MDSPESSDQVVVSAHTVSKKFHTQSGELQLFENLNLEVRRGESVAIIGPSGAGKSTLLSMLAGLDQPTAGIIRLASKNLAELDETARARLRARSVSFVFQSFHLLPELSALDNVRLPLEIRGETDSEQQARHWLAQVGLASRAEHLPGQLSGGEQQRVAIARAFATRPAILFADEPTGNLDSETGASIVEQLFGLNAQQHTTLILITHDSQLASRCSRRLQLRQGQLLEALQ</sequence>
<dbReference type="SMART" id="SM00382">
    <property type="entry name" value="AAA"/>
    <property type="match status" value="1"/>
</dbReference>
<dbReference type="InterPro" id="IPR003439">
    <property type="entry name" value="ABC_transporter-like_ATP-bd"/>
</dbReference>
<dbReference type="InterPro" id="IPR027417">
    <property type="entry name" value="P-loop_NTPase"/>
</dbReference>
<evidence type="ECO:0000256" key="3">
    <source>
        <dbReference type="ARBA" id="ARBA00022741"/>
    </source>
</evidence>
<dbReference type="GO" id="GO:0005524">
    <property type="term" value="F:ATP binding"/>
    <property type="evidence" value="ECO:0007669"/>
    <property type="project" value="UniProtKB-KW"/>
</dbReference>
<evidence type="ECO:0000313" key="7">
    <source>
        <dbReference type="Proteomes" id="UP001058461"/>
    </source>
</evidence>